<feature type="compositionally biased region" description="Polar residues" evidence="1">
    <location>
        <begin position="303"/>
        <end position="328"/>
    </location>
</feature>
<evidence type="ECO:0000313" key="3">
    <source>
        <dbReference type="EMBL" id="RNE95223.1"/>
    </source>
</evidence>
<keyword evidence="4" id="KW-1185">Reference proteome</keyword>
<dbReference type="AlphaFoldDB" id="A0A3R7M312"/>
<dbReference type="GeneID" id="40323720"/>
<feature type="compositionally biased region" description="Polar residues" evidence="1">
    <location>
        <begin position="271"/>
        <end position="280"/>
    </location>
</feature>
<reference evidence="3 4" key="1">
    <citation type="journal article" date="2018" name="BMC Genomics">
        <title>Genomic comparison of Trypanosoma conorhini and Trypanosoma rangeli to Trypanosoma cruzi strains of high and low virulence.</title>
        <authorList>
            <person name="Bradwell K.R."/>
            <person name="Koparde V.N."/>
            <person name="Matveyev A.V."/>
            <person name="Serrano M.G."/>
            <person name="Alves J.M."/>
            <person name="Parikh H."/>
            <person name="Huang B."/>
            <person name="Lee V."/>
            <person name="Espinosa-Alvarez O."/>
            <person name="Ortiz P.A."/>
            <person name="Costa-Martins A.G."/>
            <person name="Teixeira M.M."/>
            <person name="Buck G.A."/>
        </authorList>
    </citation>
    <scope>NUCLEOTIDE SEQUENCE [LARGE SCALE GENOMIC DNA]</scope>
    <source>
        <strain evidence="3 4">025E</strain>
    </source>
</reference>
<keyword evidence="2" id="KW-0732">Signal</keyword>
<dbReference type="EMBL" id="MKKU01001488">
    <property type="protein sequence ID" value="RNE95223.1"/>
    <property type="molecule type" value="Genomic_DNA"/>
</dbReference>
<accession>A0A3R7M312</accession>
<dbReference type="OrthoDB" id="10669752at2759"/>
<gene>
    <name evidence="3" type="ORF">Tco025E_10109</name>
</gene>
<feature type="compositionally biased region" description="Polar residues" evidence="1">
    <location>
        <begin position="238"/>
        <end position="247"/>
    </location>
</feature>
<feature type="compositionally biased region" description="Low complexity" evidence="1">
    <location>
        <begin position="249"/>
        <end position="270"/>
    </location>
</feature>
<evidence type="ECO:0000313" key="4">
    <source>
        <dbReference type="Proteomes" id="UP000284403"/>
    </source>
</evidence>
<organism evidence="3 4">
    <name type="scientific">Trypanosoma conorhini</name>
    <dbReference type="NCBI Taxonomy" id="83891"/>
    <lineage>
        <taxon>Eukaryota</taxon>
        <taxon>Discoba</taxon>
        <taxon>Euglenozoa</taxon>
        <taxon>Kinetoplastea</taxon>
        <taxon>Metakinetoplastina</taxon>
        <taxon>Trypanosomatida</taxon>
        <taxon>Trypanosomatidae</taxon>
        <taxon>Trypanosoma</taxon>
    </lineage>
</organism>
<dbReference type="Proteomes" id="UP000284403">
    <property type="component" value="Unassembled WGS sequence"/>
</dbReference>
<dbReference type="RefSeq" id="XP_029222984.1">
    <property type="nucleotide sequence ID" value="XM_029376898.1"/>
</dbReference>
<comment type="caution">
    <text evidence="3">The sequence shown here is derived from an EMBL/GenBank/DDBJ whole genome shotgun (WGS) entry which is preliminary data.</text>
</comment>
<proteinExistence type="predicted"/>
<feature type="compositionally biased region" description="Polar residues" evidence="1">
    <location>
        <begin position="160"/>
        <end position="169"/>
    </location>
</feature>
<protein>
    <submittedName>
        <fullName evidence="3">Putative mucin-like glycoprotein</fullName>
    </submittedName>
</protein>
<feature type="compositionally biased region" description="Polar residues" evidence="1">
    <location>
        <begin position="138"/>
        <end position="148"/>
    </location>
</feature>
<dbReference type="PROSITE" id="PS51257">
    <property type="entry name" value="PROKAR_LIPOPROTEIN"/>
    <property type="match status" value="1"/>
</dbReference>
<evidence type="ECO:0000256" key="1">
    <source>
        <dbReference type="SAM" id="MobiDB-lite"/>
    </source>
</evidence>
<evidence type="ECO:0000256" key="2">
    <source>
        <dbReference type="SAM" id="SignalP"/>
    </source>
</evidence>
<feature type="chain" id="PRO_5018743331" evidence="2">
    <location>
        <begin position="27"/>
        <end position="360"/>
    </location>
</feature>
<feature type="compositionally biased region" description="Low complexity" evidence="1">
    <location>
        <begin position="292"/>
        <end position="302"/>
    </location>
</feature>
<feature type="compositionally biased region" description="Low complexity" evidence="1">
    <location>
        <begin position="170"/>
        <end position="192"/>
    </location>
</feature>
<name>A0A3R7M312_9TRYP</name>
<feature type="region of interest" description="Disordered" evidence="1">
    <location>
        <begin position="138"/>
        <end position="338"/>
    </location>
</feature>
<sequence length="360" mass="35829">MAMAVRRRAVCALALLALLCGCGANAEGAQTTGDVNVSVHVSVEVSCSATGNELRWRVADKGDSTAWRECPQAVTGAGGIEGAAASNTLCLVAGSVYLDTSLTRSCPPSATDGDTNKVVAFTMNCTAAENSALHNLSRSENVTISPTDNPLGGSGGCDLPNSSQPATEAQSLPQQPPGQQQPAGTQQQQLPAPSAPVKTEHADNPPGGSRLVPNEPTDSAGLPVSASERRAQEPSAKGLQTTPTPSVGTAASPAQTADGAADAPGGTQTPSTPQDRSGTPNAAPAAGDNKGTTTTTTTTATTHSSSDGNDAKSNADGSATNSNTTQKAVANAADRSATSTLFVRAPLMLLLTAALACAAG</sequence>
<feature type="signal peptide" evidence="2">
    <location>
        <begin position="1"/>
        <end position="26"/>
    </location>
</feature>